<dbReference type="Proteomes" id="UP000661112">
    <property type="component" value="Unassembled WGS sequence"/>
</dbReference>
<dbReference type="EMBL" id="JACJSG010000096">
    <property type="protein sequence ID" value="MBD2505535.1"/>
    <property type="molecule type" value="Genomic_DNA"/>
</dbReference>
<evidence type="ECO:0000313" key="2">
    <source>
        <dbReference type="Proteomes" id="UP000661112"/>
    </source>
</evidence>
<organism evidence="1 2">
    <name type="scientific">Anabaena azotica FACHB-119</name>
    <dbReference type="NCBI Taxonomy" id="947527"/>
    <lineage>
        <taxon>Bacteria</taxon>
        <taxon>Bacillati</taxon>
        <taxon>Cyanobacteriota</taxon>
        <taxon>Cyanophyceae</taxon>
        <taxon>Nostocales</taxon>
        <taxon>Nostocaceae</taxon>
        <taxon>Anabaena</taxon>
        <taxon>Anabaena azotica</taxon>
    </lineage>
</organism>
<evidence type="ECO:0000313" key="1">
    <source>
        <dbReference type="EMBL" id="MBD2505535.1"/>
    </source>
</evidence>
<name>A0ABR8DGK0_9NOST</name>
<sequence length="230" mass="26509">MSKRIIITVGTTGVGKSTIIKLLLEILVHQGKRIKVYTESVTVFNAYEKMATIKEMNLSNEEADAIADDLNHLNLDVIIVEVGQDIEKLIQYIENASLFELVVKFGWQLTFLQPITQKTSCITYLSQIIESASNSANYVVVKNYHFFPEFREYEQSIRQNLLMIGGTEIHLTALHRNHYQAMEKAGIPYSEVPHEKSIILFWRSFIFQWIKKFRESVMSNNLAIKYLGLD</sequence>
<dbReference type="SUPFAM" id="SSF52540">
    <property type="entry name" value="P-loop containing nucleoside triphosphate hydrolases"/>
    <property type="match status" value="1"/>
</dbReference>
<proteinExistence type="predicted"/>
<keyword evidence="2" id="KW-1185">Reference proteome</keyword>
<dbReference type="Gene3D" id="3.40.50.300">
    <property type="entry name" value="P-loop containing nucleotide triphosphate hydrolases"/>
    <property type="match status" value="1"/>
</dbReference>
<gene>
    <name evidence="1" type="ORF">H6G83_33910</name>
</gene>
<accession>A0ABR8DGK0</accession>
<protein>
    <submittedName>
        <fullName evidence="1">Uncharacterized protein</fullName>
    </submittedName>
</protein>
<reference evidence="1 2" key="1">
    <citation type="journal article" date="2020" name="ISME J.">
        <title>Comparative genomics reveals insights into cyanobacterial evolution and habitat adaptation.</title>
        <authorList>
            <person name="Chen M.Y."/>
            <person name="Teng W.K."/>
            <person name="Zhao L."/>
            <person name="Hu C.X."/>
            <person name="Zhou Y.K."/>
            <person name="Han B.P."/>
            <person name="Song L.R."/>
            <person name="Shu W.S."/>
        </authorList>
    </citation>
    <scope>NUCLEOTIDE SEQUENCE [LARGE SCALE GENOMIC DNA]</scope>
    <source>
        <strain evidence="1 2">FACHB-119</strain>
    </source>
</reference>
<comment type="caution">
    <text evidence="1">The sequence shown here is derived from an EMBL/GenBank/DDBJ whole genome shotgun (WGS) entry which is preliminary data.</text>
</comment>
<dbReference type="InterPro" id="IPR027417">
    <property type="entry name" value="P-loop_NTPase"/>
</dbReference>
<dbReference type="RefSeq" id="WP_190480430.1">
    <property type="nucleotide sequence ID" value="NZ_JACJSG010000096.1"/>
</dbReference>